<evidence type="ECO:0008006" key="4">
    <source>
        <dbReference type="Google" id="ProtNLM"/>
    </source>
</evidence>
<feature type="transmembrane region" description="Helical" evidence="1">
    <location>
        <begin position="293"/>
        <end position="312"/>
    </location>
</feature>
<sequence length="320" mass="36401">MSNSKQRSVSWILEAVKPRRIDVKSGRSNTERELDRNSEIELYDVLQSIEDRRTTTQETFQTIQDDIEIPISFKSKHFFEYYFDILHCLGLAAFKKTLRAQTSICCLVQQAPAIVLGVASILLAIVKTAFGSMNFNDGWSLSASILEESYTMSLSLFIWTSNSTTLEKQSIILDDTYASEIDGSSLSLGITGGTMKYFGYLLDYVIGDIMLLTTITLYQVTKNFTQKLKEDCSQRGSIYFDDVLKHYERLQNLNISIEESFSVLFKISHAANLISCAYFLLKMTSDTIYNISWLLLMLQIFKILMTYCVAAITSNMVQPE</sequence>
<keyword evidence="3" id="KW-1185">Reference proteome</keyword>
<keyword evidence="1" id="KW-1133">Transmembrane helix</keyword>
<evidence type="ECO:0000313" key="2">
    <source>
        <dbReference type="EMBL" id="CAL8102603.1"/>
    </source>
</evidence>
<comment type="caution">
    <text evidence="2">The sequence shown here is derived from an EMBL/GenBank/DDBJ whole genome shotgun (WGS) entry which is preliminary data.</text>
</comment>
<proteinExistence type="predicted"/>
<name>A0ABP1QKQ0_9HEXA</name>
<feature type="transmembrane region" description="Helical" evidence="1">
    <location>
        <begin position="197"/>
        <end position="218"/>
    </location>
</feature>
<evidence type="ECO:0000256" key="1">
    <source>
        <dbReference type="SAM" id="Phobius"/>
    </source>
</evidence>
<keyword evidence="1" id="KW-0812">Transmembrane</keyword>
<feature type="transmembrane region" description="Helical" evidence="1">
    <location>
        <begin position="104"/>
        <end position="126"/>
    </location>
</feature>
<accession>A0ABP1QKQ0</accession>
<dbReference type="EMBL" id="CAXLJM020000034">
    <property type="protein sequence ID" value="CAL8102603.1"/>
    <property type="molecule type" value="Genomic_DNA"/>
</dbReference>
<evidence type="ECO:0000313" key="3">
    <source>
        <dbReference type="Proteomes" id="UP001642540"/>
    </source>
</evidence>
<organism evidence="2 3">
    <name type="scientific">Orchesella dallaii</name>
    <dbReference type="NCBI Taxonomy" id="48710"/>
    <lineage>
        <taxon>Eukaryota</taxon>
        <taxon>Metazoa</taxon>
        <taxon>Ecdysozoa</taxon>
        <taxon>Arthropoda</taxon>
        <taxon>Hexapoda</taxon>
        <taxon>Collembola</taxon>
        <taxon>Entomobryomorpha</taxon>
        <taxon>Entomobryoidea</taxon>
        <taxon>Orchesellidae</taxon>
        <taxon>Orchesellinae</taxon>
        <taxon>Orchesella</taxon>
    </lineage>
</organism>
<dbReference type="Proteomes" id="UP001642540">
    <property type="component" value="Unassembled WGS sequence"/>
</dbReference>
<protein>
    <recommendedName>
        <fullName evidence="4">Gustatory receptor</fullName>
    </recommendedName>
</protein>
<gene>
    <name evidence="2" type="ORF">ODALV1_LOCUS11194</name>
</gene>
<reference evidence="2 3" key="1">
    <citation type="submission" date="2024-08" db="EMBL/GenBank/DDBJ databases">
        <authorList>
            <person name="Cucini C."/>
            <person name="Frati F."/>
        </authorList>
    </citation>
    <scope>NUCLEOTIDE SEQUENCE [LARGE SCALE GENOMIC DNA]</scope>
</reference>
<keyword evidence="1" id="KW-0472">Membrane</keyword>